<dbReference type="OMA" id="CANSHAE"/>
<feature type="domain" description="2EXR" evidence="1">
    <location>
        <begin position="26"/>
        <end position="100"/>
    </location>
</feature>
<reference evidence="2 3" key="2">
    <citation type="journal article" date="2012" name="Eukaryot. Cell">
        <title>Genome update of Botrytis cinerea strains B05.10 and T4.</title>
        <authorList>
            <person name="Staats M."/>
            <person name="van Kan J.A."/>
        </authorList>
    </citation>
    <scope>NUCLEOTIDE SEQUENCE [LARGE SCALE GENOMIC DNA]</scope>
    <source>
        <strain evidence="2 3">B05.10</strain>
    </source>
</reference>
<name>A0A384JDE3_BOTFB</name>
<protein>
    <recommendedName>
        <fullName evidence="1">2EXR domain-containing protein</fullName>
    </recommendedName>
</protein>
<dbReference type="EMBL" id="CP009807">
    <property type="protein sequence ID" value="ATZ48668.1"/>
    <property type="molecule type" value="Genomic_DNA"/>
</dbReference>
<reference evidence="2 3" key="1">
    <citation type="journal article" date="2011" name="PLoS Genet.">
        <title>Genomic analysis of the necrotrophic fungal pathogens Sclerotinia sclerotiorum and Botrytis cinerea.</title>
        <authorList>
            <person name="Amselem J."/>
            <person name="Cuomo C.A."/>
            <person name="van Kan J.A."/>
            <person name="Viaud M."/>
            <person name="Benito E.P."/>
            <person name="Couloux A."/>
            <person name="Coutinho P.M."/>
            <person name="de Vries R.P."/>
            <person name="Dyer P.S."/>
            <person name="Fillinger S."/>
            <person name="Fournier E."/>
            <person name="Gout L."/>
            <person name="Hahn M."/>
            <person name="Kohn L."/>
            <person name="Lapalu N."/>
            <person name="Plummer K.M."/>
            <person name="Pradier J.M."/>
            <person name="Quevillon E."/>
            <person name="Sharon A."/>
            <person name="Simon A."/>
            <person name="ten Have A."/>
            <person name="Tudzynski B."/>
            <person name="Tudzynski P."/>
            <person name="Wincker P."/>
            <person name="Andrew M."/>
            <person name="Anthouard V."/>
            <person name="Beever R.E."/>
            <person name="Beffa R."/>
            <person name="Benoit I."/>
            <person name="Bouzid O."/>
            <person name="Brault B."/>
            <person name="Chen Z."/>
            <person name="Choquer M."/>
            <person name="Collemare J."/>
            <person name="Cotton P."/>
            <person name="Danchin E.G."/>
            <person name="Da Silva C."/>
            <person name="Gautier A."/>
            <person name="Giraud C."/>
            <person name="Giraud T."/>
            <person name="Gonzalez C."/>
            <person name="Grossetete S."/>
            <person name="Guldener U."/>
            <person name="Henrissat B."/>
            <person name="Howlett B.J."/>
            <person name="Kodira C."/>
            <person name="Kretschmer M."/>
            <person name="Lappartient A."/>
            <person name="Leroch M."/>
            <person name="Levis C."/>
            <person name="Mauceli E."/>
            <person name="Neuveglise C."/>
            <person name="Oeser B."/>
            <person name="Pearson M."/>
            <person name="Poulain J."/>
            <person name="Poussereau N."/>
            <person name="Quesneville H."/>
            <person name="Rascle C."/>
            <person name="Schumacher J."/>
            <person name="Segurens B."/>
            <person name="Sexton A."/>
            <person name="Silva E."/>
            <person name="Sirven C."/>
            <person name="Soanes D.M."/>
            <person name="Talbot N.J."/>
            <person name="Templeton M."/>
            <person name="Yandava C."/>
            <person name="Yarden O."/>
            <person name="Zeng Q."/>
            <person name="Rollins J.A."/>
            <person name="Lebrun M.H."/>
            <person name="Dickman M."/>
        </authorList>
    </citation>
    <scope>NUCLEOTIDE SEQUENCE [LARGE SCALE GENOMIC DNA]</scope>
    <source>
        <strain evidence="2 3">B05.10</strain>
    </source>
</reference>
<keyword evidence="3" id="KW-1185">Reference proteome</keyword>
<dbReference type="InterPro" id="IPR045518">
    <property type="entry name" value="2EXR"/>
</dbReference>
<gene>
    <name evidence="2" type="ORF">BCIN_03g08560</name>
</gene>
<accession>A0A384JDE3</accession>
<dbReference type="OrthoDB" id="3466495at2759"/>
<organism evidence="2 3">
    <name type="scientific">Botryotinia fuckeliana (strain B05.10)</name>
    <name type="common">Noble rot fungus</name>
    <name type="synonym">Botrytis cinerea</name>
    <dbReference type="NCBI Taxonomy" id="332648"/>
    <lineage>
        <taxon>Eukaryota</taxon>
        <taxon>Fungi</taxon>
        <taxon>Dikarya</taxon>
        <taxon>Ascomycota</taxon>
        <taxon>Pezizomycotina</taxon>
        <taxon>Leotiomycetes</taxon>
        <taxon>Helotiales</taxon>
        <taxon>Sclerotiniaceae</taxon>
        <taxon>Botrytis</taxon>
    </lineage>
</organism>
<dbReference type="Pfam" id="PF20150">
    <property type="entry name" value="2EXR"/>
    <property type="match status" value="1"/>
</dbReference>
<sequence length="380" mass="43406">MCKHCPPLNPWEDGYQDTRDPRDGTFGNFSLLPIEIQCKIFKEALPTPQVINLAFKITQSRDHSVRKIFRELEISIPANPSMLPLLQACANSHAEVYRNFEKIEIASLGTNTPFKLSNPVMGIPPHIRDYTVFNSSRASKKPNTRSYTYMRADEDILMLDAADVVTLYSYGGTISMSTVKCLALRSASPDEMTWELPGDTVDGSYEVRRLHYFFRIISLHCPALSKVYLLIDGRNCFNFNESPVQYRKLELRILEMDSEFLFEDFSGMGAKYNSEGEFERSTKSSLQHDANYIMGDWKLYREAVNRNVARDGDVVNFWKTREPVAGLVGWFYSDDQDDPSIVPLPRMYVPSMLAWLPAHADGTIVDRYKGLTQIFDGAPW</sequence>
<evidence type="ECO:0000313" key="2">
    <source>
        <dbReference type="EMBL" id="ATZ48668.1"/>
    </source>
</evidence>
<dbReference type="RefSeq" id="XP_001554901.1">
    <property type="nucleotide sequence ID" value="XM_001554851.2"/>
</dbReference>
<reference evidence="2 3" key="3">
    <citation type="journal article" date="2017" name="Mol. Plant Pathol.">
        <title>A gapless genome sequence of the fungus Botrytis cinerea.</title>
        <authorList>
            <person name="Van Kan J.A."/>
            <person name="Stassen J.H."/>
            <person name="Mosbach A."/>
            <person name="Van Der Lee T.A."/>
            <person name="Faino L."/>
            <person name="Farmer A.D."/>
            <person name="Papasotiriou D.G."/>
            <person name="Zhou S."/>
            <person name="Seidl M.F."/>
            <person name="Cottam E."/>
            <person name="Edel D."/>
            <person name="Hahn M."/>
            <person name="Schwartz D.C."/>
            <person name="Dietrich R.A."/>
            <person name="Widdison S."/>
            <person name="Scalliet G."/>
        </authorList>
    </citation>
    <scope>NUCLEOTIDE SEQUENCE [LARGE SCALE GENOMIC DNA]</scope>
    <source>
        <strain evidence="2 3">B05.10</strain>
    </source>
</reference>
<dbReference type="GeneID" id="5435463"/>
<dbReference type="VEuPathDB" id="FungiDB:Bcin03g08560"/>
<dbReference type="Proteomes" id="UP000001798">
    <property type="component" value="Chromosome 3"/>
</dbReference>
<evidence type="ECO:0000313" key="3">
    <source>
        <dbReference type="Proteomes" id="UP000001798"/>
    </source>
</evidence>
<dbReference type="KEGG" id="bfu:BCIN_03g08560"/>
<evidence type="ECO:0000259" key="1">
    <source>
        <dbReference type="Pfam" id="PF20150"/>
    </source>
</evidence>
<dbReference type="AlphaFoldDB" id="A0A384JDE3"/>
<proteinExistence type="predicted"/>